<dbReference type="GO" id="GO:0005230">
    <property type="term" value="F:extracellular ligand-gated monoatomic ion channel activity"/>
    <property type="evidence" value="ECO:0007669"/>
    <property type="project" value="InterPro"/>
</dbReference>
<evidence type="ECO:0000313" key="9">
    <source>
        <dbReference type="EMBL" id="TRY85570.1"/>
    </source>
</evidence>
<evidence type="ECO:0000256" key="6">
    <source>
        <dbReference type="PIRSR" id="PIRSR605437-50"/>
    </source>
</evidence>
<feature type="compositionally biased region" description="Low complexity" evidence="7">
    <location>
        <begin position="37"/>
        <end position="47"/>
    </location>
</feature>
<keyword evidence="4" id="KW-0325">Glycoprotein</keyword>
<feature type="region of interest" description="Disordered" evidence="7">
    <location>
        <begin position="1"/>
        <end position="122"/>
    </location>
</feature>
<dbReference type="PROSITE" id="PS00236">
    <property type="entry name" value="NEUROTR_ION_CHANNEL"/>
    <property type="match status" value="1"/>
</dbReference>
<name>A0A553Q6K5_9TELE</name>
<dbReference type="GO" id="GO:0004890">
    <property type="term" value="F:GABA-A receptor activity"/>
    <property type="evidence" value="ECO:0007669"/>
    <property type="project" value="InterPro"/>
</dbReference>
<dbReference type="SUPFAM" id="SSF63712">
    <property type="entry name" value="Nicotinic receptor ligand binding domain-like"/>
    <property type="match status" value="1"/>
</dbReference>
<dbReference type="Gene3D" id="2.70.170.10">
    <property type="entry name" value="Neurotransmitter-gated ion-channel ligand-binding domain"/>
    <property type="match status" value="1"/>
</dbReference>
<dbReference type="GO" id="GO:0097060">
    <property type="term" value="C:synaptic membrane"/>
    <property type="evidence" value="ECO:0007669"/>
    <property type="project" value="UniProtKB-SubCell"/>
</dbReference>
<keyword evidence="3 6" id="KW-1015">Disulfide bond</keyword>
<keyword evidence="2" id="KW-0472">Membrane</keyword>
<evidence type="ECO:0000256" key="7">
    <source>
        <dbReference type="SAM" id="MobiDB-lite"/>
    </source>
</evidence>
<feature type="disulfide bond" evidence="6">
    <location>
        <begin position="338"/>
        <end position="352"/>
    </location>
</feature>
<feature type="compositionally biased region" description="Basic and acidic residues" evidence="7">
    <location>
        <begin position="80"/>
        <end position="93"/>
    </location>
</feature>
<accession>A0A553Q6K5</accession>
<dbReference type="InterPro" id="IPR006202">
    <property type="entry name" value="Neur_chan_lig-bd"/>
</dbReference>
<comment type="caution">
    <text evidence="9">The sequence shown here is derived from an EMBL/GenBank/DDBJ whole genome shotgun (WGS) entry which is preliminary data.</text>
</comment>
<evidence type="ECO:0000313" key="10">
    <source>
        <dbReference type="Proteomes" id="UP000316079"/>
    </source>
</evidence>
<feature type="domain" description="Neurotransmitter-gated ion-channel ligand-binding" evidence="8">
    <location>
        <begin position="332"/>
        <end position="400"/>
    </location>
</feature>
<evidence type="ECO:0000256" key="5">
    <source>
        <dbReference type="ARBA" id="ARBA00034099"/>
    </source>
</evidence>
<dbReference type="STRING" id="623744.A0A553Q6K5"/>
<evidence type="ECO:0000256" key="3">
    <source>
        <dbReference type="ARBA" id="ARBA00023157"/>
    </source>
</evidence>
<sequence length="517" mass="58635">MNTVNPQPPLRAQGETENRDDNTASAASVDSVEVEVVEGAAAQVVQEQDTEPGRSHDTPHREKLSEGSRTETAPMEVDQEMFKEPFGIKRKTSDANADPQAKIPDSIDMTDTESDSEASDSSLNLSQWDLSVRGYEVEDIKISVQLESDDDEVTNKTWVLTPKVYESDVTHILNSLLDGYDNKLRPDIGVKPTVIHTDMFVNSIGPVNAINMEYTIDIFFAQTWYDRRLKFNSTMKVLRLNSNMVGKIWIPDTFFRNSKKADAHWITTPNRMLRIWNDGRILYTLRTLQNVYGGILRTSVSKSAFDFHTKAVAYFYTTSVLQRVMEASKALLTIDAECLLKLNNFPMDEHSCPLEFSSYGYPKEEIVYRWKRSSVEVGDIRSWRLYQFSFVGLRNTTEVVRTVSVAVIICGMTRLREQTVCQPFALRQVQLMGRKTLSHGTWPFQLLPHHLMAELCELKQSVHRPNLSSIHQGAGHHIVMQRVNLLRRGTGTESVSLQTGLLRKAGQLREDSLKTGN</sequence>
<keyword evidence="1" id="KW-0770">Synapse</keyword>
<dbReference type="GO" id="GO:0007214">
    <property type="term" value="P:gamma-aminobutyric acid signaling pathway"/>
    <property type="evidence" value="ECO:0007669"/>
    <property type="project" value="InterPro"/>
</dbReference>
<reference evidence="9 10" key="1">
    <citation type="journal article" date="2019" name="Sci. Data">
        <title>Hybrid genome assembly and annotation of Danionella translucida.</title>
        <authorList>
            <person name="Kadobianskyi M."/>
            <person name="Schulze L."/>
            <person name="Schuelke M."/>
            <person name="Judkewitz B."/>
        </authorList>
    </citation>
    <scope>NUCLEOTIDE SEQUENCE [LARGE SCALE GENOMIC DNA]</scope>
    <source>
        <strain evidence="9 10">Bolton</strain>
    </source>
</reference>
<feature type="domain" description="Neurotransmitter-gated ion-channel ligand-binding" evidence="8">
    <location>
        <begin position="170"/>
        <end position="287"/>
    </location>
</feature>
<dbReference type="EMBL" id="SRMA01026272">
    <property type="protein sequence ID" value="TRY85570.1"/>
    <property type="molecule type" value="Genomic_DNA"/>
</dbReference>
<evidence type="ECO:0000256" key="4">
    <source>
        <dbReference type="ARBA" id="ARBA00023180"/>
    </source>
</evidence>
<evidence type="ECO:0000256" key="1">
    <source>
        <dbReference type="ARBA" id="ARBA00023018"/>
    </source>
</evidence>
<dbReference type="InterPro" id="IPR005437">
    <property type="entry name" value="GABRG-1/4"/>
</dbReference>
<dbReference type="GO" id="GO:0006821">
    <property type="term" value="P:chloride transport"/>
    <property type="evidence" value="ECO:0007669"/>
    <property type="project" value="InterPro"/>
</dbReference>
<proteinExistence type="predicted"/>
<comment type="subcellular location">
    <subcellularLocation>
        <location evidence="5">Synaptic cell membrane</location>
        <topology evidence="5">Multi-pass membrane protein</topology>
    </subcellularLocation>
</comment>
<dbReference type="InterPro" id="IPR006201">
    <property type="entry name" value="Neur_channel"/>
</dbReference>
<dbReference type="PANTHER" id="PTHR18945">
    <property type="entry name" value="NEUROTRANSMITTER GATED ION CHANNEL"/>
    <property type="match status" value="1"/>
</dbReference>
<dbReference type="Proteomes" id="UP000316079">
    <property type="component" value="Unassembled WGS sequence"/>
</dbReference>
<gene>
    <name evidence="9" type="ORF">DNTS_020381</name>
</gene>
<dbReference type="InterPro" id="IPR036734">
    <property type="entry name" value="Neur_chan_lig-bd_sf"/>
</dbReference>
<protein>
    <recommendedName>
        <fullName evidence="8">Neurotransmitter-gated ion-channel ligand-binding domain-containing protein</fullName>
    </recommendedName>
</protein>
<dbReference type="OrthoDB" id="203862at2759"/>
<feature type="compositionally biased region" description="Acidic residues" evidence="7">
    <location>
        <begin position="108"/>
        <end position="118"/>
    </location>
</feature>
<dbReference type="AlphaFoldDB" id="A0A553Q6K5"/>
<feature type="compositionally biased region" description="Basic and acidic residues" evidence="7">
    <location>
        <begin position="51"/>
        <end position="69"/>
    </location>
</feature>
<keyword evidence="10" id="KW-1185">Reference proteome</keyword>
<evidence type="ECO:0000259" key="8">
    <source>
        <dbReference type="Pfam" id="PF02931"/>
    </source>
</evidence>
<dbReference type="PRINTS" id="PR01620">
    <property type="entry name" value="GABAARGAMMA"/>
</dbReference>
<organism evidence="9 10">
    <name type="scientific">Danionella cerebrum</name>
    <dbReference type="NCBI Taxonomy" id="2873325"/>
    <lineage>
        <taxon>Eukaryota</taxon>
        <taxon>Metazoa</taxon>
        <taxon>Chordata</taxon>
        <taxon>Craniata</taxon>
        <taxon>Vertebrata</taxon>
        <taxon>Euteleostomi</taxon>
        <taxon>Actinopterygii</taxon>
        <taxon>Neopterygii</taxon>
        <taxon>Teleostei</taxon>
        <taxon>Ostariophysi</taxon>
        <taxon>Cypriniformes</taxon>
        <taxon>Danionidae</taxon>
        <taxon>Danioninae</taxon>
        <taxon>Danionella</taxon>
    </lineage>
</organism>
<dbReference type="Pfam" id="PF02931">
    <property type="entry name" value="Neur_chan_LBD"/>
    <property type="match status" value="2"/>
</dbReference>
<dbReference type="InterPro" id="IPR018000">
    <property type="entry name" value="Neurotransmitter_ion_chnl_CS"/>
</dbReference>
<evidence type="ECO:0000256" key="2">
    <source>
        <dbReference type="ARBA" id="ARBA00023136"/>
    </source>
</evidence>